<feature type="domain" description="DUF2169" evidence="2">
    <location>
        <begin position="21"/>
        <end position="292"/>
    </location>
</feature>
<dbReference type="Pfam" id="PF00805">
    <property type="entry name" value="Pentapeptide"/>
    <property type="match status" value="3"/>
</dbReference>
<dbReference type="InterPro" id="IPR018683">
    <property type="entry name" value="DUF2169"/>
</dbReference>
<dbReference type="PANTHER" id="PTHR14136">
    <property type="entry name" value="BTB_POZ DOMAIN-CONTAINING PROTEIN KCTD9"/>
    <property type="match status" value="1"/>
</dbReference>
<dbReference type="Gene3D" id="2.160.20.80">
    <property type="entry name" value="E3 ubiquitin-protein ligase SopA"/>
    <property type="match status" value="2"/>
</dbReference>
<evidence type="ECO:0000256" key="1">
    <source>
        <dbReference type="SAM" id="MobiDB-lite"/>
    </source>
</evidence>
<feature type="region of interest" description="Disordered" evidence="1">
    <location>
        <begin position="392"/>
        <end position="413"/>
    </location>
</feature>
<reference evidence="3 4" key="1">
    <citation type="submission" date="2018-02" db="EMBL/GenBank/DDBJ databases">
        <title>Reclassifiation of [Polyangium] brachysporum DSM 7029 as Guopingzhaonella breviflexa gen. nov., sp. nov., a member of the family Comamonadaceae.</title>
        <authorList>
            <person name="Tang B."/>
        </authorList>
    </citation>
    <scope>NUCLEOTIDE SEQUENCE [LARGE SCALE GENOMIC DNA]</scope>
    <source>
        <strain evidence="3 4">DSM 15344</strain>
    </source>
</reference>
<dbReference type="PANTHER" id="PTHR14136:SF17">
    <property type="entry name" value="BTB_POZ DOMAIN-CONTAINING PROTEIN KCTD9"/>
    <property type="match status" value="1"/>
</dbReference>
<dbReference type="RefSeq" id="WP_104356506.1">
    <property type="nucleotide sequence ID" value="NZ_CP064338.1"/>
</dbReference>
<dbReference type="Proteomes" id="UP000239406">
    <property type="component" value="Unassembled WGS sequence"/>
</dbReference>
<comment type="caution">
    <text evidence="3">The sequence shown here is derived from an EMBL/GenBank/DDBJ whole genome shotgun (WGS) entry which is preliminary data.</text>
</comment>
<evidence type="ECO:0000313" key="3">
    <source>
        <dbReference type="EMBL" id="PPE70816.1"/>
    </source>
</evidence>
<accession>A0A2S5T781</accession>
<name>A0A2S5T781_9BURK</name>
<protein>
    <recommendedName>
        <fullName evidence="2">DUF2169 domain-containing protein</fullName>
    </recommendedName>
</protein>
<sequence>MRVLKPACLSVLPRCVEHRGQCYLGISVLAHVPLRGAAHLGAEQALWPMLAAFAPGFVEDGIPRTRSEFLLYGTVHADASQPGSLHVDFGVRMAGITRVGRAFGRRVMEGARLVLQEPLVRAPVAAASAYGGPGYPANPAGTGHPSSVDAHGYLHLPQIELPAHPWVRDPQRNVSALFGALDITHPLRARHAGTYDAGWLKQHFPGLPPDADWALYNKAVPEQQLEAPWRGDEAYDLLNLRADAPRLSHRLPGVTARVLVRRQARPEALEDLRVALRTVLFLPDQDRVVLVWQALCRTARDDASDIDLLIAGAEHLGRPKPLTTYADVVRTRLDEKDGVLAMLDDEPLVPEDMPFDGLMGELPDLNAPPEPDSMLARTVRRAERTMQEARDEVASHGLDPDEHAPPARMPAPPEIPPPARWGAFMRELIADAEQRIAGAKQVQQVRIADAEQVFKTQNLDFQVVMREMSGADTLGPPQALAPATLQTLRDIDALARAQGEPVGEVAEMLADIPLQQRWVQQDRQALDLYRETAHARPAVPRTQGRFAERQRRWVAERLAKGEGLQGLDLSGANLAGINLAGVDCEGAMLEGADLRGATLTGARFARAVLAHADLSDAQLQGCDFTDANLGRARLDRANATGAILVRATLTQAVLNLTVLQRAVLRGAQLYSVILTGADLAGADLEEAQVLQCNLSSSSLQQARVDKAQFVECNLKHTRWSGCSGAETVFMNIACAECDFTGARLPQSRWVGAVDLSGARFDDAQLAQAYFGQGSCLRAASLERVQADGVDFTACNLECAVLRAARLRGASLRRARLVEADLSHADLMGAILQNADAQGAALVGAHLYGADLARLRADTRTRLDGAVLHKARTYPRWQAPAERR</sequence>
<proteinExistence type="predicted"/>
<keyword evidence="4" id="KW-1185">Reference proteome</keyword>
<dbReference type="InterPro" id="IPR051082">
    <property type="entry name" value="Pentapeptide-BTB/POZ_domain"/>
</dbReference>
<evidence type="ECO:0000313" key="4">
    <source>
        <dbReference type="Proteomes" id="UP000239406"/>
    </source>
</evidence>
<dbReference type="Pfam" id="PF09937">
    <property type="entry name" value="DUF2169"/>
    <property type="match status" value="1"/>
</dbReference>
<dbReference type="EMBL" id="PSNY01000004">
    <property type="protein sequence ID" value="PPE70816.1"/>
    <property type="molecule type" value="Genomic_DNA"/>
</dbReference>
<organism evidence="3 4">
    <name type="scientific">Caldimonas thermodepolymerans</name>
    <dbReference type="NCBI Taxonomy" id="215580"/>
    <lineage>
        <taxon>Bacteria</taxon>
        <taxon>Pseudomonadati</taxon>
        <taxon>Pseudomonadota</taxon>
        <taxon>Betaproteobacteria</taxon>
        <taxon>Burkholderiales</taxon>
        <taxon>Sphaerotilaceae</taxon>
        <taxon>Caldimonas</taxon>
    </lineage>
</organism>
<dbReference type="InterPro" id="IPR001646">
    <property type="entry name" value="5peptide_repeat"/>
</dbReference>
<dbReference type="AlphaFoldDB" id="A0A2S5T781"/>
<gene>
    <name evidence="3" type="ORF">C1702_04560</name>
</gene>
<dbReference type="SUPFAM" id="SSF141571">
    <property type="entry name" value="Pentapeptide repeat-like"/>
    <property type="match status" value="2"/>
</dbReference>
<feature type="compositionally biased region" description="Basic and acidic residues" evidence="1">
    <location>
        <begin position="392"/>
        <end position="405"/>
    </location>
</feature>
<evidence type="ECO:0000259" key="2">
    <source>
        <dbReference type="Pfam" id="PF09937"/>
    </source>
</evidence>